<accession>A0A9Q0L9Y7</accession>
<organism evidence="5 6">
    <name type="scientific">Anaeramoeba ignava</name>
    <name type="common">Anaerobic marine amoeba</name>
    <dbReference type="NCBI Taxonomy" id="1746090"/>
    <lineage>
        <taxon>Eukaryota</taxon>
        <taxon>Metamonada</taxon>
        <taxon>Anaeramoebidae</taxon>
        <taxon>Anaeramoeba</taxon>
    </lineage>
</organism>
<dbReference type="InterPro" id="IPR051165">
    <property type="entry name" value="Multifunctional_ANK_Repeat"/>
</dbReference>
<protein>
    <submittedName>
        <fullName evidence="5">Ankyrin repeat family protein</fullName>
    </submittedName>
</protein>
<feature type="repeat" description="ANK" evidence="3">
    <location>
        <begin position="99"/>
        <end position="132"/>
    </location>
</feature>
<keyword evidence="6" id="KW-1185">Reference proteome</keyword>
<dbReference type="InterPro" id="IPR000210">
    <property type="entry name" value="BTB/POZ_dom"/>
</dbReference>
<feature type="repeat" description="ANK" evidence="3">
    <location>
        <begin position="435"/>
        <end position="468"/>
    </location>
</feature>
<dbReference type="Proteomes" id="UP001149090">
    <property type="component" value="Unassembled WGS sequence"/>
</dbReference>
<dbReference type="Gene3D" id="1.25.40.20">
    <property type="entry name" value="Ankyrin repeat-containing domain"/>
    <property type="match status" value="5"/>
</dbReference>
<dbReference type="PROSITE" id="PS50088">
    <property type="entry name" value="ANK_REPEAT"/>
    <property type="match status" value="8"/>
</dbReference>
<proteinExistence type="predicted"/>
<feature type="domain" description="BTB" evidence="4">
    <location>
        <begin position="951"/>
        <end position="1014"/>
    </location>
</feature>
<dbReference type="SMART" id="SM00225">
    <property type="entry name" value="BTB"/>
    <property type="match status" value="2"/>
</dbReference>
<dbReference type="PROSITE" id="PS50297">
    <property type="entry name" value="ANK_REP_REGION"/>
    <property type="match status" value="6"/>
</dbReference>
<name>A0A9Q0L9Y7_ANAIG</name>
<dbReference type="InterPro" id="IPR036770">
    <property type="entry name" value="Ankyrin_rpt-contain_sf"/>
</dbReference>
<evidence type="ECO:0000256" key="1">
    <source>
        <dbReference type="ARBA" id="ARBA00022737"/>
    </source>
</evidence>
<dbReference type="InterPro" id="IPR002110">
    <property type="entry name" value="Ankyrin_rpt"/>
</dbReference>
<feature type="repeat" description="ANK" evidence="3">
    <location>
        <begin position="677"/>
        <end position="710"/>
    </location>
</feature>
<reference evidence="5" key="1">
    <citation type="submission" date="2022-10" db="EMBL/GenBank/DDBJ databases">
        <title>Novel sulphate-reducing endosymbionts in the free-living metamonad Anaeramoeba.</title>
        <authorList>
            <person name="Jerlstrom-Hultqvist J."/>
            <person name="Cepicka I."/>
            <person name="Gallot-Lavallee L."/>
            <person name="Salas-Leiva D."/>
            <person name="Curtis B.A."/>
            <person name="Zahonova K."/>
            <person name="Pipaliya S."/>
            <person name="Dacks J."/>
            <person name="Roger A.J."/>
        </authorList>
    </citation>
    <scope>NUCLEOTIDE SEQUENCE</scope>
    <source>
        <strain evidence="5">BMAN</strain>
    </source>
</reference>
<feature type="repeat" description="ANK" evidence="3">
    <location>
        <begin position="365"/>
        <end position="398"/>
    </location>
</feature>
<keyword evidence="1" id="KW-0677">Repeat</keyword>
<dbReference type="EMBL" id="JAPDFW010000113">
    <property type="protein sequence ID" value="KAJ5068821.1"/>
    <property type="molecule type" value="Genomic_DNA"/>
</dbReference>
<dbReference type="Pfam" id="PF13637">
    <property type="entry name" value="Ank_4"/>
    <property type="match status" value="1"/>
</dbReference>
<dbReference type="SUPFAM" id="SSF48403">
    <property type="entry name" value="Ankyrin repeat"/>
    <property type="match status" value="3"/>
</dbReference>
<dbReference type="AlphaFoldDB" id="A0A9Q0L9Y7"/>
<feature type="repeat" description="ANK" evidence="3">
    <location>
        <begin position="469"/>
        <end position="502"/>
    </location>
</feature>
<evidence type="ECO:0000256" key="3">
    <source>
        <dbReference type="PROSITE-ProRule" id="PRU00023"/>
    </source>
</evidence>
<comment type="caution">
    <text evidence="5">The sequence shown here is derived from an EMBL/GenBank/DDBJ whole genome shotgun (WGS) entry which is preliminary data.</text>
</comment>
<feature type="repeat" description="ANK" evidence="3">
    <location>
        <begin position="644"/>
        <end position="676"/>
    </location>
</feature>
<dbReference type="InterPro" id="IPR011333">
    <property type="entry name" value="SKP1/BTB/POZ_sf"/>
</dbReference>
<dbReference type="Gene3D" id="3.30.710.10">
    <property type="entry name" value="Potassium Channel Kv1.1, Chain A"/>
    <property type="match status" value="2"/>
</dbReference>
<feature type="repeat" description="ANK" evidence="3">
    <location>
        <begin position="262"/>
        <end position="295"/>
    </location>
</feature>
<evidence type="ECO:0000313" key="6">
    <source>
        <dbReference type="Proteomes" id="UP001149090"/>
    </source>
</evidence>
<dbReference type="SMART" id="SM00248">
    <property type="entry name" value="ANK"/>
    <property type="match status" value="18"/>
</dbReference>
<dbReference type="OrthoDB" id="2142040at2759"/>
<evidence type="ECO:0000313" key="5">
    <source>
        <dbReference type="EMBL" id="KAJ5068821.1"/>
    </source>
</evidence>
<feature type="repeat" description="ANK" evidence="3">
    <location>
        <begin position="577"/>
        <end position="610"/>
    </location>
</feature>
<gene>
    <name evidence="5" type="ORF">M0811_12242</name>
</gene>
<dbReference type="PANTHER" id="PTHR24123">
    <property type="entry name" value="ANKYRIN REPEAT-CONTAINING"/>
    <property type="match status" value="1"/>
</dbReference>
<dbReference type="Pfam" id="PF00651">
    <property type="entry name" value="BTB"/>
    <property type="match status" value="2"/>
</dbReference>
<dbReference type="CDD" id="cd18186">
    <property type="entry name" value="BTB_POZ_ZBTB_KLHL-like"/>
    <property type="match status" value="1"/>
</dbReference>
<dbReference type="SUPFAM" id="SSF54695">
    <property type="entry name" value="POZ domain"/>
    <property type="match status" value="2"/>
</dbReference>
<evidence type="ECO:0000259" key="4">
    <source>
        <dbReference type="PROSITE" id="PS50097"/>
    </source>
</evidence>
<evidence type="ECO:0000256" key="2">
    <source>
        <dbReference type="ARBA" id="ARBA00023043"/>
    </source>
</evidence>
<keyword evidence="2 3" id="KW-0040">ANK repeat</keyword>
<dbReference type="Pfam" id="PF00023">
    <property type="entry name" value="Ank"/>
    <property type="match status" value="1"/>
</dbReference>
<dbReference type="PROSITE" id="PS50097">
    <property type="entry name" value="BTB"/>
    <property type="match status" value="1"/>
</dbReference>
<dbReference type="PANTHER" id="PTHR24123:SF134">
    <property type="entry name" value="PFS DOMAIN-CONTAINING PROTEIN"/>
    <property type="match status" value="1"/>
</dbReference>
<dbReference type="Pfam" id="PF12796">
    <property type="entry name" value="Ank_2"/>
    <property type="match status" value="4"/>
</dbReference>
<sequence>MSRSINIYEAIKQNQLEKIKEYIETLENPLLSNVLKFALQQNPQKDIISLLTKKGVKKEKQESFETNLLHIACEKSADIEIIQILINLKYDPNGESVYTKQTPLHVACKNKNSLSVIQLLVQQGAQIDKVDIKGYIPVFYALENLDLDVIKFLLQNLDCLPQNKPNHMNILHFALSEHPAHIDLIEYILSFHVNPNDQDLNLKTPLHYACANACEASVLNLLIEKSEIAENNFLKNNENLQKNENFQEHERQVKIVNVFDINKQTPLHELCINKCTEDRLSVLLKAGADPNIQNPKKETAFHLVLQHNPSLDVVKMFIGSGASLEIQDLDGKTPLYEAIEHNAKDEVVYELISKTKNFKIAEKRTNTSLLHLAIQKSREPELIKMLIEKGVVIDSEDSMKKAPLHYCIEHKKREEVVEILLATKTEKLNSADLQDNKTILHLLCEFSTNAELIKTLISKGADPLASDNAGQTPLHLACINNPSAQVINVLLQSGADPKTKNRRRQLPLHLALEANAGFHVLEILLKSEKFSGSKEIHSFDSKRQTLFEIVLRRKYPLPIIKLFIDNGVMSEKIIGRGGQTYLHFACFPPIDPEIIALLLKKGADPDAKNNMGKTPLILAFMNKANKEVLHLLVTENNFDTPTNTGKTPLFFASANNNIEMMKYLISKGAQIHAHDKKGRSVFHYAIKKGAKVDVIQLLLENKADPNEIVNNMTALEYCFVGKESPVQVVELLLKICRFDSSIHNPLKKAFILALEKNASFFNLCALTEAGIDLATFKNNYYDFNHYIFSNNFDQFRLALSFDFNIKIGQYTTLSRLYQEVMQDFYSIMDDFERVLESGELSDFNAVCSDGSIPVHKLILKNRICFPDEKITFEKVLDILHSGLCDFQMNEVRPFLRFIYSGYIDHKDDQYEEKIMKIGSLFNLQHDWFVKKKGRHGLLKDMERLWNDDESKDFVVVVEDERIRLHKVILLIRSELFRGLFLSVDDPSNQVNEYSGKSIQTIKQLFKFFYLDELDPVLPMVVVSEIEEALDFYQGNEKTLTWKILYNEKCD</sequence>